<dbReference type="CDD" id="cd07819">
    <property type="entry name" value="SRPBCC_2"/>
    <property type="match status" value="1"/>
</dbReference>
<dbReference type="RefSeq" id="WP_110553523.1">
    <property type="nucleotide sequence ID" value="NZ_JACIBU010000001.1"/>
</dbReference>
<reference evidence="1 4" key="2">
    <citation type="submission" date="2020-08" db="EMBL/GenBank/DDBJ databases">
        <title>Sequencing the genomes of 1000 actinobacteria strains.</title>
        <authorList>
            <person name="Klenk H.-P."/>
        </authorList>
    </citation>
    <scope>NUCLEOTIDE SEQUENCE [LARGE SCALE GENOMIC DNA]</scope>
    <source>
        <strain evidence="1 4">DSM 16678</strain>
    </source>
</reference>
<comment type="caution">
    <text evidence="2">The sequence shown here is derived from an EMBL/GenBank/DDBJ whole genome shotgun (WGS) entry which is preliminary data.</text>
</comment>
<organism evidence="2 3">
    <name type="scientific">Modestobacter versicolor</name>
    <dbReference type="NCBI Taxonomy" id="429133"/>
    <lineage>
        <taxon>Bacteria</taxon>
        <taxon>Bacillati</taxon>
        <taxon>Actinomycetota</taxon>
        <taxon>Actinomycetes</taxon>
        <taxon>Geodermatophilales</taxon>
        <taxon>Geodermatophilaceae</taxon>
        <taxon>Modestobacter</taxon>
    </lineage>
</organism>
<evidence type="ECO:0000313" key="1">
    <source>
        <dbReference type="EMBL" id="MBB3675688.1"/>
    </source>
</evidence>
<dbReference type="Gene3D" id="3.30.530.20">
    <property type="match status" value="1"/>
</dbReference>
<dbReference type="Proteomes" id="UP000580718">
    <property type="component" value="Unassembled WGS sequence"/>
</dbReference>
<proteinExistence type="predicted"/>
<accession>A0A323V7A4</accession>
<evidence type="ECO:0000313" key="4">
    <source>
        <dbReference type="Proteomes" id="UP000580718"/>
    </source>
</evidence>
<keyword evidence="3" id="KW-1185">Reference proteome</keyword>
<dbReference type="OrthoDB" id="5243015at2"/>
<dbReference type="InterPro" id="IPR019587">
    <property type="entry name" value="Polyketide_cyclase/dehydratase"/>
</dbReference>
<dbReference type="SUPFAM" id="SSF55961">
    <property type="entry name" value="Bet v1-like"/>
    <property type="match status" value="1"/>
</dbReference>
<dbReference type="EMBL" id="QKNV01000238">
    <property type="protein sequence ID" value="PZA19993.1"/>
    <property type="molecule type" value="Genomic_DNA"/>
</dbReference>
<dbReference type="PANTHER" id="PTHR39683:SF4">
    <property type="entry name" value="COENZYME Q-BINDING PROTEIN COQ10 START DOMAIN-CONTAINING PROTEIN"/>
    <property type="match status" value="1"/>
</dbReference>
<dbReference type="Pfam" id="PF10604">
    <property type="entry name" value="Polyketide_cyc2"/>
    <property type="match status" value="1"/>
</dbReference>
<protein>
    <submittedName>
        <fullName evidence="2">Cyclase</fullName>
    </submittedName>
    <submittedName>
        <fullName evidence="1">Putative membrane protein</fullName>
    </submittedName>
</protein>
<reference evidence="2 3" key="1">
    <citation type="submission" date="2018-06" db="EMBL/GenBank/DDBJ databases">
        <title>Draft genome sequence of Modestobacter versicolor CP153-2.</title>
        <authorList>
            <person name="Gundlapally S.R."/>
        </authorList>
    </citation>
    <scope>NUCLEOTIDE SEQUENCE [LARGE SCALE GENOMIC DNA]</scope>
    <source>
        <strain evidence="2 3">CP153-2</strain>
    </source>
</reference>
<name>A0A323V7A4_9ACTN</name>
<dbReference type="Proteomes" id="UP000247602">
    <property type="component" value="Unassembled WGS sequence"/>
</dbReference>
<dbReference type="AlphaFoldDB" id="A0A323V7A4"/>
<sequence>MADQSTQSIVVDAPAAQVMAVIADFPAYPTWVSAAKQVEVLETGPDGRASRVHFVLDAGAVKDDYVLAYTWDGDRRVDWTLVQGQMQKRQDGSYVLVESGGSTTVTYSITIDLSIPMLGLIKRKAEKVILDTALKELKKRVEA</sequence>
<evidence type="ECO:0000313" key="2">
    <source>
        <dbReference type="EMBL" id="PZA19993.1"/>
    </source>
</evidence>
<gene>
    <name evidence="2" type="ORF">DMO24_17790</name>
    <name evidence="1" type="ORF">FHX36_001423</name>
</gene>
<dbReference type="PANTHER" id="PTHR39683">
    <property type="entry name" value="CONSERVED PROTEIN TB16.3"/>
    <property type="match status" value="1"/>
</dbReference>
<dbReference type="InterPro" id="IPR023393">
    <property type="entry name" value="START-like_dom_sf"/>
</dbReference>
<evidence type="ECO:0000313" key="3">
    <source>
        <dbReference type="Proteomes" id="UP000247602"/>
    </source>
</evidence>
<dbReference type="EMBL" id="JACIBU010000001">
    <property type="protein sequence ID" value="MBB3675688.1"/>
    <property type="molecule type" value="Genomic_DNA"/>
</dbReference>